<dbReference type="PANTHER" id="PTHR43277">
    <property type="entry name" value="ARGININE DECARBOXYLASE"/>
    <property type="match status" value="1"/>
</dbReference>
<dbReference type="Pfam" id="PF01276">
    <property type="entry name" value="OKR_DC_1"/>
    <property type="match status" value="1"/>
</dbReference>
<dbReference type="Gene3D" id="3.40.640.10">
    <property type="entry name" value="Type I PLP-dependent aspartate aminotransferase-like (Major domain)"/>
    <property type="match status" value="1"/>
</dbReference>
<evidence type="ECO:0000256" key="4">
    <source>
        <dbReference type="ARBA" id="ARBA00022898"/>
    </source>
</evidence>
<dbReference type="Gene3D" id="3.90.100.10">
    <property type="entry name" value="Orn/Lys/Arg decarboxylase, C-terminal domain"/>
    <property type="match status" value="1"/>
</dbReference>
<dbReference type="RefSeq" id="WP_209510662.1">
    <property type="nucleotide sequence ID" value="NZ_JAGGKS010000002.1"/>
</dbReference>
<proteinExistence type="inferred from homology"/>
<dbReference type="InterPro" id="IPR000310">
    <property type="entry name" value="Orn/Lys/Arg_deCO2ase_major_dom"/>
</dbReference>
<organism evidence="8 9">
    <name type="scientific">Sedimentibacter acidaminivorans</name>
    <dbReference type="NCBI Taxonomy" id="913099"/>
    <lineage>
        <taxon>Bacteria</taxon>
        <taxon>Bacillati</taxon>
        <taxon>Bacillota</taxon>
        <taxon>Tissierellia</taxon>
        <taxon>Sedimentibacter</taxon>
    </lineage>
</organism>
<dbReference type="InterPro" id="IPR008286">
    <property type="entry name" value="Prn/Lys/Arg_de-COase_C"/>
</dbReference>
<reference evidence="8 9" key="1">
    <citation type="submission" date="2021-03" db="EMBL/GenBank/DDBJ databases">
        <title>Genomic Encyclopedia of Type Strains, Phase IV (KMG-IV): sequencing the most valuable type-strain genomes for metagenomic binning, comparative biology and taxonomic classification.</title>
        <authorList>
            <person name="Goeker M."/>
        </authorList>
    </citation>
    <scope>NUCLEOTIDE SEQUENCE [LARGE SCALE GENOMIC DNA]</scope>
    <source>
        <strain evidence="8 9">DSM 24004</strain>
    </source>
</reference>
<evidence type="ECO:0000256" key="5">
    <source>
        <dbReference type="ARBA" id="ARBA00023239"/>
    </source>
</evidence>
<sequence>MDKMNIISGIKQYRSEVDTNFHMPGHKGKSGILDEIGNNLGFYDITETIGTDNLHYPTGFIKNAMEFIAKSYGAKKSYMVVNGTSCGIISAITGCTNPGDKILVQRDCHKSVYNACILGDLKLDYLYPEFNKKHGLNFSISLEKLEQMLVDEPEIKMVVLTYPTFYGICFDVEKAAEIVHKYGKILMIDEAHGCHLNFSKKLPPAAEVSGADIVAQSSHKTLPCMTQGSILHICSDRVDVNNIETMLRMLQTTSPSYVLMASIENSVHWMNKYGEERLDRNIDVFKRKTLELRNMGINVLEDDFLISEGCYDFDPTRAVISMSDLGIQGTELQDILRYKYNIQMEFADLMYTVGYITATDEPEDIERLFDAVKEIYLEESKNKDKRELVQIEPFPNQVHAMKMRKAFYAQNKLVDLDESIGRTAAEFIIPYPPGIPLVCPGEIIVEKTIEYVKTMLENGINVNGVDKNNQLRVVI</sequence>
<dbReference type="InterPro" id="IPR052357">
    <property type="entry name" value="Orn_Lys_Arg_decarboxylase-I"/>
</dbReference>
<dbReference type="InterPro" id="IPR036633">
    <property type="entry name" value="Prn/Lys/Arg_de-COase_C_sf"/>
</dbReference>
<dbReference type="PANTHER" id="PTHR43277:SF4">
    <property type="entry name" value="ARGININE DECARBOXYLASE"/>
    <property type="match status" value="1"/>
</dbReference>
<feature type="domain" description="Orn/Lys/Arg decarboxylase C-terminal" evidence="7">
    <location>
        <begin position="366"/>
        <end position="459"/>
    </location>
</feature>
<dbReference type="EMBL" id="JAGGKS010000002">
    <property type="protein sequence ID" value="MBP1924902.1"/>
    <property type="molecule type" value="Genomic_DNA"/>
</dbReference>
<keyword evidence="4" id="KW-0663">Pyridoxal phosphate</keyword>
<dbReference type="Pfam" id="PF03711">
    <property type="entry name" value="OKR_DC_1_C"/>
    <property type="match status" value="1"/>
</dbReference>
<comment type="similarity">
    <text evidence="2">Belongs to the Orn/Lys/Arg decarboxylase class-I family.</text>
</comment>
<dbReference type="SUPFAM" id="SSF53383">
    <property type="entry name" value="PLP-dependent transferases"/>
    <property type="match status" value="1"/>
</dbReference>
<comment type="caution">
    <text evidence="8">The sequence shown here is derived from an EMBL/GenBank/DDBJ whole genome shotgun (WGS) entry which is preliminary data.</text>
</comment>
<dbReference type="Proteomes" id="UP001519342">
    <property type="component" value="Unassembled WGS sequence"/>
</dbReference>
<evidence type="ECO:0000259" key="7">
    <source>
        <dbReference type="Pfam" id="PF03711"/>
    </source>
</evidence>
<keyword evidence="9" id="KW-1185">Reference proteome</keyword>
<evidence type="ECO:0000259" key="6">
    <source>
        <dbReference type="Pfam" id="PF01276"/>
    </source>
</evidence>
<name>A0ABS4GB40_9FIRM</name>
<dbReference type="InterPro" id="IPR015421">
    <property type="entry name" value="PyrdxlP-dep_Trfase_major"/>
</dbReference>
<keyword evidence="5 8" id="KW-0456">Lyase</keyword>
<dbReference type="SUPFAM" id="SSF55904">
    <property type="entry name" value="Ornithine decarboxylase C-terminal domain"/>
    <property type="match status" value="1"/>
</dbReference>
<protein>
    <submittedName>
        <fullName evidence="8">Lysine decarboxylase</fullName>
        <ecNumber evidence="8">4.1.1.18</ecNumber>
    </submittedName>
</protein>
<feature type="domain" description="Orn/Lys/Arg decarboxylases family 1 pyridoxal-P attachment site" evidence="6">
    <location>
        <begin position="8"/>
        <end position="317"/>
    </location>
</feature>
<accession>A0ABS4GB40</accession>
<keyword evidence="3" id="KW-0210">Decarboxylase</keyword>
<dbReference type="InterPro" id="IPR015424">
    <property type="entry name" value="PyrdxlP-dep_Trfase"/>
</dbReference>
<dbReference type="GO" id="GO:0008923">
    <property type="term" value="F:lysine decarboxylase activity"/>
    <property type="evidence" value="ECO:0007669"/>
    <property type="project" value="UniProtKB-EC"/>
</dbReference>
<evidence type="ECO:0000256" key="3">
    <source>
        <dbReference type="ARBA" id="ARBA00022793"/>
    </source>
</evidence>
<evidence type="ECO:0000256" key="1">
    <source>
        <dbReference type="ARBA" id="ARBA00001933"/>
    </source>
</evidence>
<comment type="cofactor">
    <cofactor evidence="1">
        <name>pyridoxal 5'-phosphate</name>
        <dbReference type="ChEBI" id="CHEBI:597326"/>
    </cofactor>
</comment>
<evidence type="ECO:0000313" key="8">
    <source>
        <dbReference type="EMBL" id="MBP1924902.1"/>
    </source>
</evidence>
<dbReference type="EC" id="4.1.1.18" evidence="8"/>
<evidence type="ECO:0000256" key="2">
    <source>
        <dbReference type="ARBA" id="ARBA00010671"/>
    </source>
</evidence>
<gene>
    <name evidence="8" type="ORF">J2Z76_000759</name>
</gene>
<evidence type="ECO:0000313" key="9">
    <source>
        <dbReference type="Proteomes" id="UP001519342"/>
    </source>
</evidence>